<dbReference type="InterPro" id="IPR001229">
    <property type="entry name" value="Jacalin-like_lectin_dom"/>
</dbReference>
<dbReference type="Pfam" id="PF01419">
    <property type="entry name" value="Jacalin"/>
    <property type="match status" value="1"/>
</dbReference>
<keyword evidence="1" id="KW-0430">Lectin</keyword>
<dbReference type="PANTHER" id="PTHR47293:SF7">
    <property type="entry name" value="JACALIN-RELATED LECTIN 34-RELATED"/>
    <property type="match status" value="1"/>
</dbReference>
<sequence length="159" mass="18047">MAFRMSRDHADFVAHGGTEWDDGAFVNVKKIKIFHDWAGITLVQFDYIDGTGAIVSGLDHGRVPVEGARAEFWLRDDEYITIVTAFGGYCVRKIEFITNKRTFDFGVEAADPEYFARREAREALTYELPATYGDMGRPIVGFHGKSGIHYLHELGVYFR</sequence>
<evidence type="ECO:0000259" key="2">
    <source>
        <dbReference type="PROSITE" id="PS51752"/>
    </source>
</evidence>
<dbReference type="AlphaFoldDB" id="A0A8T2FJD6"/>
<dbReference type="PANTHER" id="PTHR47293">
    <property type="entry name" value="JACALIN-RELATED LECTIN 3"/>
    <property type="match status" value="1"/>
</dbReference>
<dbReference type="Proteomes" id="UP000694251">
    <property type="component" value="Chromosome 3"/>
</dbReference>
<dbReference type="OrthoDB" id="1109727at2759"/>
<accession>A0A8T2FJD6</accession>
<dbReference type="SMART" id="SM00915">
    <property type="entry name" value="Jacalin"/>
    <property type="match status" value="1"/>
</dbReference>
<keyword evidence="4" id="KW-1185">Reference proteome</keyword>
<dbReference type="EMBL" id="JAEFBJ010000003">
    <property type="protein sequence ID" value="KAG7635014.1"/>
    <property type="molecule type" value="Genomic_DNA"/>
</dbReference>
<proteinExistence type="predicted"/>
<gene>
    <name evidence="3" type="ORF">ISN44_As03g051500</name>
</gene>
<name>A0A8T2FJD6_ARASU</name>
<evidence type="ECO:0000313" key="3">
    <source>
        <dbReference type="EMBL" id="KAG7635014.1"/>
    </source>
</evidence>
<feature type="domain" description="Jacalin-type lectin" evidence="2">
    <location>
        <begin position="6"/>
        <end position="159"/>
    </location>
</feature>
<dbReference type="GO" id="GO:0030246">
    <property type="term" value="F:carbohydrate binding"/>
    <property type="evidence" value="ECO:0007669"/>
    <property type="project" value="UniProtKB-KW"/>
</dbReference>
<dbReference type="PROSITE" id="PS51752">
    <property type="entry name" value="JACALIN_LECTIN"/>
    <property type="match status" value="1"/>
</dbReference>
<evidence type="ECO:0000256" key="1">
    <source>
        <dbReference type="ARBA" id="ARBA00022734"/>
    </source>
</evidence>
<protein>
    <submittedName>
        <fullName evidence="3">Jacalin-like lectin domain</fullName>
    </submittedName>
</protein>
<organism evidence="3 4">
    <name type="scientific">Arabidopsis suecica</name>
    <name type="common">Swedish thale-cress</name>
    <name type="synonym">Cardaminopsis suecica</name>
    <dbReference type="NCBI Taxonomy" id="45249"/>
    <lineage>
        <taxon>Eukaryota</taxon>
        <taxon>Viridiplantae</taxon>
        <taxon>Streptophyta</taxon>
        <taxon>Embryophyta</taxon>
        <taxon>Tracheophyta</taxon>
        <taxon>Spermatophyta</taxon>
        <taxon>Magnoliopsida</taxon>
        <taxon>eudicotyledons</taxon>
        <taxon>Gunneridae</taxon>
        <taxon>Pentapetalae</taxon>
        <taxon>rosids</taxon>
        <taxon>malvids</taxon>
        <taxon>Brassicales</taxon>
        <taxon>Brassicaceae</taxon>
        <taxon>Camelineae</taxon>
        <taxon>Arabidopsis</taxon>
    </lineage>
</organism>
<comment type="caution">
    <text evidence="3">The sequence shown here is derived from an EMBL/GenBank/DDBJ whole genome shotgun (WGS) entry which is preliminary data.</text>
</comment>
<reference evidence="3 4" key="1">
    <citation type="submission" date="2020-12" db="EMBL/GenBank/DDBJ databases">
        <title>Concerted genomic and epigenomic changes stabilize Arabidopsis allopolyploids.</title>
        <authorList>
            <person name="Chen Z."/>
        </authorList>
    </citation>
    <scope>NUCLEOTIDE SEQUENCE [LARGE SCALE GENOMIC DNA]</scope>
    <source>
        <strain evidence="3">As9502</strain>
        <tissue evidence="3">Leaf</tissue>
    </source>
</reference>
<evidence type="ECO:0000313" key="4">
    <source>
        <dbReference type="Proteomes" id="UP000694251"/>
    </source>
</evidence>